<dbReference type="Pfam" id="PF23524">
    <property type="entry name" value="MGAT4A_C"/>
    <property type="match status" value="1"/>
</dbReference>
<keyword evidence="4" id="KW-0472">Membrane</keyword>
<dbReference type="AlphaFoldDB" id="A0A0N4SX78"/>
<dbReference type="STRING" id="6280.A0A0N4SX78"/>
<dbReference type="EMBL" id="UZAD01000011">
    <property type="protein sequence ID" value="VDN81455.1"/>
    <property type="molecule type" value="Genomic_DNA"/>
</dbReference>
<evidence type="ECO:0000313" key="7">
    <source>
        <dbReference type="EMBL" id="VDN81455.1"/>
    </source>
</evidence>
<dbReference type="Pfam" id="PF04666">
    <property type="entry name" value="MGAT4_cons"/>
    <property type="match status" value="1"/>
</dbReference>
<dbReference type="GO" id="GO:0008375">
    <property type="term" value="F:acetylglucosaminyltransferase activity"/>
    <property type="evidence" value="ECO:0007669"/>
    <property type="project" value="TreeGrafter"/>
</dbReference>
<feature type="domain" description="MGAT4 A/B/C C-terminal" evidence="6">
    <location>
        <begin position="404"/>
        <end position="523"/>
    </location>
</feature>
<evidence type="ECO:0000313" key="8">
    <source>
        <dbReference type="Proteomes" id="UP000278627"/>
    </source>
</evidence>
<keyword evidence="8" id="KW-1185">Reference proteome</keyword>
<dbReference type="GO" id="GO:0005783">
    <property type="term" value="C:endoplasmic reticulum"/>
    <property type="evidence" value="ECO:0007669"/>
    <property type="project" value="TreeGrafter"/>
</dbReference>
<name>A0A0N4SX78_BRUPA</name>
<keyword evidence="2" id="KW-0328">Glycosyltransferase</keyword>
<organism evidence="9">
    <name type="scientific">Brugia pahangi</name>
    <name type="common">Filarial nematode worm</name>
    <dbReference type="NCBI Taxonomy" id="6280"/>
    <lineage>
        <taxon>Eukaryota</taxon>
        <taxon>Metazoa</taxon>
        <taxon>Ecdysozoa</taxon>
        <taxon>Nematoda</taxon>
        <taxon>Chromadorea</taxon>
        <taxon>Rhabditida</taxon>
        <taxon>Spirurina</taxon>
        <taxon>Spiruromorpha</taxon>
        <taxon>Filarioidea</taxon>
        <taxon>Onchocercidae</taxon>
        <taxon>Brugia</taxon>
    </lineage>
</organism>
<protein>
    <submittedName>
        <fullName evidence="9">Alpha-1,3-mannosyl-glycoprotein 4-beta-N-acetylglucosaminyltransferase A</fullName>
    </submittedName>
</protein>
<dbReference type="GO" id="GO:0005793">
    <property type="term" value="C:endoplasmic reticulum-Golgi intermediate compartment"/>
    <property type="evidence" value="ECO:0007669"/>
    <property type="project" value="TreeGrafter"/>
</dbReference>
<reference evidence="9" key="1">
    <citation type="submission" date="2017-02" db="UniProtKB">
        <authorList>
            <consortium name="WormBaseParasite"/>
        </authorList>
    </citation>
    <scope>IDENTIFICATION</scope>
</reference>
<dbReference type="GO" id="GO:0006487">
    <property type="term" value="P:protein N-linked glycosylation"/>
    <property type="evidence" value="ECO:0007669"/>
    <property type="project" value="TreeGrafter"/>
</dbReference>
<dbReference type="InterPro" id="IPR057279">
    <property type="entry name" value="MGAT4"/>
</dbReference>
<feature type="domain" description="MGAT4 conserved region" evidence="5">
    <location>
        <begin position="136"/>
        <end position="389"/>
    </location>
</feature>
<evidence type="ECO:0000259" key="5">
    <source>
        <dbReference type="Pfam" id="PF04666"/>
    </source>
</evidence>
<evidence type="ECO:0000256" key="4">
    <source>
        <dbReference type="SAM" id="Phobius"/>
    </source>
</evidence>
<keyword evidence="4" id="KW-0812">Transmembrane</keyword>
<dbReference type="InterPro" id="IPR006759">
    <property type="entry name" value="Glyco_transf_54"/>
</dbReference>
<dbReference type="InterPro" id="IPR056576">
    <property type="entry name" value="MGAT4_A/B/C_C"/>
</dbReference>
<dbReference type="GO" id="GO:0005795">
    <property type="term" value="C:Golgi stack"/>
    <property type="evidence" value="ECO:0007669"/>
    <property type="project" value="TreeGrafter"/>
</dbReference>
<dbReference type="WBParaSite" id="BPAG_0000026801-mRNA-1">
    <property type="protein sequence ID" value="BPAG_0000026801-mRNA-1"/>
    <property type="gene ID" value="BPAG_0000026801"/>
</dbReference>
<feature type="transmembrane region" description="Helical" evidence="4">
    <location>
        <begin position="28"/>
        <end position="47"/>
    </location>
</feature>
<evidence type="ECO:0000313" key="9">
    <source>
        <dbReference type="WBParaSite" id="BPAG_0000026801-mRNA-1"/>
    </source>
</evidence>
<evidence type="ECO:0000256" key="3">
    <source>
        <dbReference type="ARBA" id="ARBA00022679"/>
    </source>
</evidence>
<accession>A0A0N4SX78</accession>
<evidence type="ECO:0000256" key="2">
    <source>
        <dbReference type="ARBA" id="ARBA00022676"/>
    </source>
</evidence>
<dbReference type="PANTHER" id="PTHR12062:SF9">
    <property type="entry name" value="ALPHA-1,3-MANNOSYL-GLYCOPROTEIN 4-BETA-N-ACETYLGLUCOSAMINYLTRANSFERASE A, ISOFORM A"/>
    <property type="match status" value="1"/>
</dbReference>
<dbReference type="PANTHER" id="PTHR12062">
    <property type="entry name" value="N-ACETYLGLUCOSAMINYLTRANSFERASE VI"/>
    <property type="match status" value="1"/>
</dbReference>
<dbReference type="Proteomes" id="UP000278627">
    <property type="component" value="Unassembled WGS sequence"/>
</dbReference>
<evidence type="ECO:0000256" key="1">
    <source>
        <dbReference type="ARBA" id="ARBA00004922"/>
    </source>
</evidence>
<proteinExistence type="predicted"/>
<reference evidence="7 8" key="2">
    <citation type="submission" date="2018-11" db="EMBL/GenBank/DDBJ databases">
        <authorList>
            <consortium name="Pathogen Informatics"/>
        </authorList>
    </citation>
    <scope>NUCLEOTIDE SEQUENCE [LARGE SCALE GENOMIC DNA]</scope>
</reference>
<evidence type="ECO:0000259" key="6">
    <source>
        <dbReference type="Pfam" id="PF23524"/>
    </source>
</evidence>
<sequence>MFLTGHMEYGCRVEDGMRCLYVYLLRRLLAILWIATFLIGITVYSLSKYNDAVDHEIQLNFENRLHRLQDDLKRTQMLLKDRDRKCYLSNNLPKLLANDTKELALPLPTFIDFLPHLYTVPNHALHPALIYPNNFSKMKKTDLVIGIPTVARLNQSYLIPTLQSLIGGIASSEIEMVTIIVLISDSKGSNSSFVKYQCTLLQSEFPFELNSGLLTVIVPPNEWYSDLYSITPTFNDSPERMYWRTKQNLDYMYLMLYSQQRGEYYLQLEDDVLAKPGYVSRIKKFIDGRMTDDWLMLEFSSLGFIGKLFRTSDLTLLLQFIAMFHKQKPVDWLLDLLFVNRYCHPEKSAKHCAEIAKQHRIRHRPSLFQHIGVHSSLAGKVQKLREKDFGKAQLYIPHRDNPPAKITTTLKTYMLFDIENAYTGNNYYWAFAPVAQDYILFEFYSAIAVIGIVIRTGNPEHQYDILDENAEVLLRKVNEDNFTSIAHFNERGTIRVDFTKSVRVTSLKIEIHEESSNWLIINEMHIIVE</sequence>
<keyword evidence="4" id="KW-1133">Transmembrane helix</keyword>
<gene>
    <name evidence="7" type="ORF">BPAG_LOCUS269</name>
</gene>
<keyword evidence="3" id="KW-0808">Transferase</keyword>
<comment type="pathway">
    <text evidence="1">Protein modification; protein glycosylation.</text>
</comment>